<accession>A0ABW7BG01</accession>
<keyword evidence="2" id="KW-0732">Signal</keyword>
<dbReference type="Proteomes" id="UP001604267">
    <property type="component" value="Unassembled WGS sequence"/>
</dbReference>
<gene>
    <name evidence="3" type="ORF">ACGFZB_37970</name>
</gene>
<protein>
    <recommendedName>
        <fullName evidence="5">DUF732 domain-containing protein</fullName>
    </recommendedName>
</protein>
<evidence type="ECO:0008006" key="5">
    <source>
        <dbReference type="Google" id="ProtNLM"/>
    </source>
</evidence>
<organism evidence="3 4">
    <name type="scientific">Streptomyces cinerochromogenes</name>
    <dbReference type="NCBI Taxonomy" id="66422"/>
    <lineage>
        <taxon>Bacteria</taxon>
        <taxon>Bacillati</taxon>
        <taxon>Actinomycetota</taxon>
        <taxon>Actinomycetes</taxon>
        <taxon>Kitasatosporales</taxon>
        <taxon>Streptomycetaceae</taxon>
        <taxon>Streptomyces</taxon>
    </lineage>
</organism>
<feature type="chain" id="PRO_5047424143" description="DUF732 domain-containing protein" evidence="2">
    <location>
        <begin position="23"/>
        <end position="141"/>
    </location>
</feature>
<comment type="caution">
    <text evidence="3">The sequence shown here is derived from an EMBL/GenBank/DDBJ whole genome shotgun (WGS) entry which is preliminary data.</text>
</comment>
<evidence type="ECO:0000313" key="4">
    <source>
        <dbReference type="Proteomes" id="UP001604267"/>
    </source>
</evidence>
<dbReference type="EMBL" id="JBICYV010000026">
    <property type="protein sequence ID" value="MFG3016141.1"/>
    <property type="molecule type" value="Genomic_DNA"/>
</dbReference>
<feature type="compositionally biased region" description="Polar residues" evidence="1">
    <location>
        <begin position="40"/>
        <end position="49"/>
    </location>
</feature>
<dbReference type="RefSeq" id="WP_392824578.1">
    <property type="nucleotide sequence ID" value="NZ_JBICYV010000026.1"/>
</dbReference>
<evidence type="ECO:0000256" key="1">
    <source>
        <dbReference type="SAM" id="MobiDB-lite"/>
    </source>
</evidence>
<feature type="signal peptide" evidence="2">
    <location>
        <begin position="1"/>
        <end position="22"/>
    </location>
</feature>
<evidence type="ECO:0000256" key="2">
    <source>
        <dbReference type="SAM" id="SignalP"/>
    </source>
</evidence>
<keyword evidence="4" id="KW-1185">Reference proteome</keyword>
<dbReference type="PROSITE" id="PS51257">
    <property type="entry name" value="PROKAR_LIPOPROTEIN"/>
    <property type="match status" value="1"/>
</dbReference>
<reference evidence="3 4" key="1">
    <citation type="submission" date="2024-10" db="EMBL/GenBank/DDBJ databases">
        <title>The Natural Products Discovery Center: Release of the First 8490 Sequenced Strains for Exploring Actinobacteria Biosynthetic Diversity.</title>
        <authorList>
            <person name="Kalkreuter E."/>
            <person name="Kautsar S.A."/>
            <person name="Yang D."/>
            <person name="Bader C.D."/>
            <person name="Teijaro C.N."/>
            <person name="Fluegel L."/>
            <person name="Davis C.M."/>
            <person name="Simpson J.R."/>
            <person name="Lauterbach L."/>
            <person name="Steele A.D."/>
            <person name="Gui C."/>
            <person name="Meng S."/>
            <person name="Li G."/>
            <person name="Viehrig K."/>
            <person name="Ye F."/>
            <person name="Su P."/>
            <person name="Kiefer A.F."/>
            <person name="Nichols A."/>
            <person name="Cepeda A.J."/>
            <person name="Yan W."/>
            <person name="Fan B."/>
            <person name="Jiang Y."/>
            <person name="Adhikari A."/>
            <person name="Zheng C.-J."/>
            <person name="Schuster L."/>
            <person name="Cowan T.M."/>
            <person name="Smanski M.J."/>
            <person name="Chevrette M.G."/>
            <person name="De Carvalho L.P.S."/>
            <person name="Shen B."/>
        </authorList>
    </citation>
    <scope>NUCLEOTIDE SEQUENCE [LARGE SCALE GENOMIC DNA]</scope>
    <source>
        <strain evidence="3 4">NPDC048320</strain>
    </source>
</reference>
<feature type="region of interest" description="Disordered" evidence="1">
    <location>
        <begin position="20"/>
        <end position="62"/>
    </location>
</feature>
<sequence>MNRATMTTLAALALAATLTACSSDDSSTKPAKTPTPSATVSKASPTASKASDPGAVAGIPAAPTGQARTDLLAALRKVNPALVADPDKAIDNTRNQCSAINGKSPKVDDVAQARFSNSTHTVSPTEAKQINTAIGAYCKTA</sequence>
<name>A0ABW7BG01_9ACTN</name>
<proteinExistence type="predicted"/>
<feature type="compositionally biased region" description="Low complexity" evidence="1">
    <location>
        <begin position="28"/>
        <end position="39"/>
    </location>
</feature>
<evidence type="ECO:0000313" key="3">
    <source>
        <dbReference type="EMBL" id="MFG3016141.1"/>
    </source>
</evidence>